<dbReference type="Proteomes" id="UP000254794">
    <property type="component" value="Unassembled WGS sequence"/>
</dbReference>
<evidence type="ECO:0000313" key="2">
    <source>
        <dbReference type="Proteomes" id="UP000254794"/>
    </source>
</evidence>
<dbReference type="InterPro" id="IPR053139">
    <property type="entry name" value="Surface_bspA-like"/>
</dbReference>
<reference evidence="1 2" key="1">
    <citation type="submission" date="2018-06" db="EMBL/GenBank/DDBJ databases">
        <authorList>
            <consortium name="Pathogen Informatics"/>
            <person name="Doyle S."/>
        </authorList>
    </citation>
    <scope>NUCLEOTIDE SEQUENCE [LARGE SCALE GENOMIC DNA]</scope>
    <source>
        <strain evidence="1 2">NCTC13316</strain>
    </source>
</reference>
<evidence type="ECO:0000313" key="1">
    <source>
        <dbReference type="EMBL" id="STX51490.1"/>
    </source>
</evidence>
<dbReference type="InterPro" id="IPR026906">
    <property type="entry name" value="LRR_5"/>
</dbReference>
<organism evidence="1 2">
    <name type="scientific">Legionella busanensis</name>
    <dbReference type="NCBI Taxonomy" id="190655"/>
    <lineage>
        <taxon>Bacteria</taxon>
        <taxon>Pseudomonadati</taxon>
        <taxon>Pseudomonadota</taxon>
        <taxon>Gammaproteobacteria</taxon>
        <taxon>Legionellales</taxon>
        <taxon>Legionellaceae</taxon>
        <taxon>Legionella</taxon>
    </lineage>
</organism>
<dbReference type="PANTHER" id="PTHR45661:SF3">
    <property type="entry name" value="IG-LIKE DOMAIN-CONTAINING PROTEIN"/>
    <property type="match status" value="1"/>
</dbReference>
<sequence length="249" mass="27856">MKLSTDGKILLQVDNQDIDSDGNFKFPNDITTIGESAFEECTNLKKLVIPSHITDIKKFAFWNCTQLKNVVLPKNLTKIAKCTFNGCTSLETVRIPPNVTVIGKGAFYNCRSLKNIILPEKVTKIGRGAIHTCPNLEAVFISKNIVSIGHEVFDDCENLKSIFTDGNDTEIEKLKSLFVLYKFAIKVASINRADKEFLALYDIHTNKTSQANSPVLFFKENKNLAEGNNKSDKNPENLFDELPNCSTFP</sequence>
<dbReference type="RefSeq" id="WP_115331123.1">
    <property type="nucleotide sequence ID" value="NZ_CAAAHP010000001.1"/>
</dbReference>
<dbReference type="SUPFAM" id="SSF52058">
    <property type="entry name" value="L domain-like"/>
    <property type="match status" value="1"/>
</dbReference>
<protein>
    <submittedName>
        <fullName evidence="1">Uncharacterized protein</fullName>
    </submittedName>
</protein>
<dbReference type="AlphaFoldDB" id="A0A378JNA5"/>
<keyword evidence="2" id="KW-1185">Reference proteome</keyword>
<proteinExistence type="predicted"/>
<dbReference type="Gene3D" id="3.40.50.12480">
    <property type="match status" value="1"/>
</dbReference>
<name>A0A378JNA5_9GAMM</name>
<dbReference type="Pfam" id="PF13306">
    <property type="entry name" value="LRR_5"/>
    <property type="match status" value="1"/>
</dbReference>
<accession>A0A378JNA5</accession>
<dbReference type="PANTHER" id="PTHR45661">
    <property type="entry name" value="SURFACE ANTIGEN"/>
    <property type="match status" value="1"/>
</dbReference>
<dbReference type="InterPro" id="IPR032675">
    <property type="entry name" value="LRR_dom_sf"/>
</dbReference>
<dbReference type="OrthoDB" id="5654004at2"/>
<dbReference type="EMBL" id="UGOD01000001">
    <property type="protein sequence ID" value="STX51490.1"/>
    <property type="molecule type" value="Genomic_DNA"/>
</dbReference>
<gene>
    <name evidence="1" type="ORF">NCTC13316_01585</name>
</gene>
<dbReference type="Gene3D" id="3.80.10.10">
    <property type="entry name" value="Ribonuclease Inhibitor"/>
    <property type="match status" value="1"/>
</dbReference>